<dbReference type="InterPro" id="IPR036390">
    <property type="entry name" value="WH_DNA-bd_sf"/>
</dbReference>
<gene>
    <name evidence="5" type="ORF">WMO24_06100</name>
</gene>
<evidence type="ECO:0000256" key="2">
    <source>
        <dbReference type="ARBA" id="ARBA00023125"/>
    </source>
</evidence>
<protein>
    <submittedName>
        <fullName evidence="5">MarR family transcriptional regulator</fullName>
    </submittedName>
</protein>
<dbReference type="RefSeq" id="WP_349215428.1">
    <property type="nucleotide sequence ID" value="NZ_JBBMFA010000079.1"/>
</dbReference>
<dbReference type="PANTHER" id="PTHR35790">
    <property type="entry name" value="HTH-TYPE TRANSCRIPTIONAL REGULATOR PCHR"/>
    <property type="match status" value="1"/>
</dbReference>
<sequence>MDAQATENRRDTGVGQFDNKAEIDRMYAQLSPRADLVYSFVTVYDAYINEPRDYGTGLLINMVEVHTLTMIADAPGITVSELSKMWSRTKGAVSQNVTKLEKKGLVFRRRDENNAKIIHLYVTEEGEKLSTAHKMYDNVDIMQTQRDLLKSCTIEEVDAFFKVLDAYLKLF</sequence>
<dbReference type="InterPro" id="IPR052067">
    <property type="entry name" value="Metal_resp_HTH_trans_reg"/>
</dbReference>
<dbReference type="PANTHER" id="PTHR35790:SF4">
    <property type="entry name" value="HTH-TYPE TRANSCRIPTIONAL REGULATOR PCHR"/>
    <property type="match status" value="1"/>
</dbReference>
<keyword evidence="3" id="KW-0804">Transcription</keyword>
<dbReference type="SUPFAM" id="SSF46785">
    <property type="entry name" value="Winged helix' DNA-binding domain"/>
    <property type="match status" value="1"/>
</dbReference>
<evidence type="ECO:0000256" key="1">
    <source>
        <dbReference type="ARBA" id="ARBA00023015"/>
    </source>
</evidence>
<dbReference type="PROSITE" id="PS50995">
    <property type="entry name" value="HTH_MARR_2"/>
    <property type="match status" value="1"/>
</dbReference>
<reference evidence="5 6" key="1">
    <citation type="submission" date="2024-03" db="EMBL/GenBank/DDBJ databases">
        <title>Human intestinal bacterial collection.</title>
        <authorList>
            <person name="Pauvert C."/>
            <person name="Hitch T.C.A."/>
            <person name="Clavel T."/>
        </authorList>
    </citation>
    <scope>NUCLEOTIDE SEQUENCE [LARGE SCALE GENOMIC DNA]</scope>
    <source>
        <strain evidence="5 6">CLA-JM-H11</strain>
    </source>
</reference>
<evidence type="ECO:0000313" key="5">
    <source>
        <dbReference type="EMBL" id="MEQ2519998.1"/>
    </source>
</evidence>
<dbReference type="EMBL" id="JBBMFA010000079">
    <property type="protein sequence ID" value="MEQ2519998.1"/>
    <property type="molecule type" value="Genomic_DNA"/>
</dbReference>
<proteinExistence type="predicted"/>
<name>A0ABV1GE82_9FIRM</name>
<dbReference type="Proteomes" id="UP001477672">
    <property type="component" value="Unassembled WGS sequence"/>
</dbReference>
<dbReference type="Pfam" id="PF01047">
    <property type="entry name" value="MarR"/>
    <property type="match status" value="1"/>
</dbReference>
<evidence type="ECO:0000313" key="6">
    <source>
        <dbReference type="Proteomes" id="UP001477672"/>
    </source>
</evidence>
<evidence type="ECO:0000256" key="3">
    <source>
        <dbReference type="ARBA" id="ARBA00023163"/>
    </source>
</evidence>
<comment type="caution">
    <text evidence="5">The sequence shown here is derived from an EMBL/GenBank/DDBJ whole genome shotgun (WGS) entry which is preliminary data.</text>
</comment>
<dbReference type="SMART" id="SM00347">
    <property type="entry name" value="HTH_MARR"/>
    <property type="match status" value="1"/>
</dbReference>
<keyword evidence="1" id="KW-0805">Transcription regulation</keyword>
<accession>A0ABV1GE82</accession>
<feature type="domain" description="HTH marR-type" evidence="4">
    <location>
        <begin position="20"/>
        <end position="169"/>
    </location>
</feature>
<evidence type="ECO:0000259" key="4">
    <source>
        <dbReference type="PROSITE" id="PS50995"/>
    </source>
</evidence>
<dbReference type="InterPro" id="IPR036388">
    <property type="entry name" value="WH-like_DNA-bd_sf"/>
</dbReference>
<organism evidence="5 6">
    <name type="scientific">Ruthenibacterium intestinale</name>
    <dbReference type="NCBI Taxonomy" id="3133163"/>
    <lineage>
        <taxon>Bacteria</taxon>
        <taxon>Bacillati</taxon>
        <taxon>Bacillota</taxon>
        <taxon>Clostridia</taxon>
        <taxon>Eubacteriales</taxon>
        <taxon>Oscillospiraceae</taxon>
        <taxon>Ruthenibacterium</taxon>
    </lineage>
</organism>
<keyword evidence="6" id="KW-1185">Reference proteome</keyword>
<dbReference type="InterPro" id="IPR000835">
    <property type="entry name" value="HTH_MarR-typ"/>
</dbReference>
<keyword evidence="2" id="KW-0238">DNA-binding</keyword>
<dbReference type="Gene3D" id="1.10.10.10">
    <property type="entry name" value="Winged helix-like DNA-binding domain superfamily/Winged helix DNA-binding domain"/>
    <property type="match status" value="1"/>
</dbReference>